<comment type="caution">
    <text evidence="2">The sequence shown here is derived from an EMBL/GenBank/DDBJ whole genome shotgun (WGS) entry which is preliminary data.</text>
</comment>
<accession>A0A9W5PLC4</accession>
<evidence type="ECO:0000313" key="2">
    <source>
        <dbReference type="EMBL" id="EOO27402.1"/>
    </source>
</evidence>
<dbReference type="InterPro" id="IPR001959">
    <property type="entry name" value="Transposase"/>
</dbReference>
<organism evidence="2 3">
    <name type="scientific">Bacillus cereus VD133</name>
    <dbReference type="NCBI Taxonomy" id="1053233"/>
    <lineage>
        <taxon>Bacteria</taxon>
        <taxon>Bacillati</taxon>
        <taxon>Bacillota</taxon>
        <taxon>Bacilli</taxon>
        <taxon>Bacillales</taxon>
        <taxon>Bacillaceae</taxon>
        <taxon>Bacillus</taxon>
        <taxon>Bacillus cereus group</taxon>
    </lineage>
</organism>
<dbReference type="AlphaFoldDB" id="A0A9W5PLC4"/>
<reference evidence="2 3" key="1">
    <citation type="submission" date="2012-12" db="EMBL/GenBank/DDBJ databases">
        <title>The Genome Sequence of Bacillus cereus VD133.</title>
        <authorList>
            <consortium name="The Broad Institute Genome Sequencing Platform"/>
            <consortium name="The Broad Institute Genome Sequencing Center for Infectious Disease"/>
            <person name="Feldgarden M."/>
            <person name="Van der Auwera G.A."/>
            <person name="Mahillon J."/>
            <person name="Duprez V."/>
            <person name="Timmery S."/>
            <person name="Mattelet C."/>
            <person name="Dierick K."/>
            <person name="Sun M."/>
            <person name="Yu Z."/>
            <person name="Zhu L."/>
            <person name="Hu X."/>
            <person name="Shank E.B."/>
            <person name="Swiecicka I."/>
            <person name="Hansen B.M."/>
            <person name="Andrup L."/>
            <person name="Walker B."/>
            <person name="Young S.K."/>
            <person name="Zeng Q."/>
            <person name="Gargeya S."/>
            <person name="Fitzgerald M."/>
            <person name="Haas B."/>
            <person name="Abouelleil A."/>
            <person name="Alvarado L."/>
            <person name="Arachchi H.M."/>
            <person name="Berlin A.M."/>
            <person name="Chapman S.B."/>
            <person name="Dewar J."/>
            <person name="Goldberg J."/>
            <person name="Griggs A."/>
            <person name="Gujja S."/>
            <person name="Hansen M."/>
            <person name="Howarth C."/>
            <person name="Imamovic A."/>
            <person name="Larimer J."/>
            <person name="McCowan C."/>
            <person name="Murphy C."/>
            <person name="Neiman D."/>
            <person name="Pearson M."/>
            <person name="Priest M."/>
            <person name="Roberts A."/>
            <person name="Saif S."/>
            <person name="Shea T."/>
            <person name="Sisk P."/>
            <person name="Sykes S."/>
            <person name="Wortman J."/>
            <person name="Nusbaum C."/>
            <person name="Birren B."/>
        </authorList>
    </citation>
    <scope>NUCLEOTIDE SEQUENCE [LARGE SCALE GENOMIC DNA]</scope>
    <source>
        <strain evidence="2 3">VD133</strain>
    </source>
</reference>
<feature type="domain" description="Probable transposase IS891/IS1136/IS1341" evidence="1">
    <location>
        <begin position="2"/>
        <end position="62"/>
    </location>
</feature>
<proteinExistence type="predicted"/>
<evidence type="ECO:0000313" key="3">
    <source>
        <dbReference type="Proteomes" id="UP000014018"/>
    </source>
</evidence>
<dbReference type="Pfam" id="PF01385">
    <property type="entry name" value="OrfB_IS605"/>
    <property type="match status" value="1"/>
</dbReference>
<protein>
    <recommendedName>
        <fullName evidence="1">Probable transposase IS891/IS1136/IS1341 domain-containing protein</fullName>
    </recommendedName>
</protein>
<gene>
    <name evidence="2" type="ORF">IIU_05906</name>
</gene>
<dbReference type="Proteomes" id="UP000014018">
    <property type="component" value="Unassembled WGS sequence"/>
</dbReference>
<name>A0A9W5PLC4_BACCE</name>
<evidence type="ECO:0000259" key="1">
    <source>
        <dbReference type="Pfam" id="PF01385"/>
    </source>
</evidence>
<sequence>MKAQRILSRRTKGSSNWNKQRVKVAKIHEHIANTRADYLHKLSTEIIKIGMEDLQASNMLKNRKLAKAIS</sequence>
<dbReference type="EMBL" id="AHFB01000110">
    <property type="protein sequence ID" value="EOO27402.1"/>
    <property type="molecule type" value="Genomic_DNA"/>
</dbReference>